<dbReference type="EMBL" id="CM016552">
    <property type="protein sequence ID" value="TKW36959.1"/>
    <property type="molecule type" value="Genomic_DNA"/>
</dbReference>
<sequence>MPWAQTEAGPVVEPVGLLGRQEGGSKRPRSSLVAGGGRSSPPFVLLFLRIYRRRFLQSPNPTPGDGVLLPPPFTTPHAASASASSLTKARRGFHGLAVCGFQWRRRFRGTTDRCLPTASSSAPRPLSAVHDV</sequence>
<reference evidence="2" key="1">
    <citation type="submission" date="2019-03" db="EMBL/GenBank/DDBJ databases">
        <title>WGS assembly of Setaria viridis.</title>
        <authorList>
            <person name="Huang P."/>
            <person name="Jenkins J."/>
            <person name="Grimwood J."/>
            <person name="Barry K."/>
            <person name="Healey A."/>
            <person name="Mamidi S."/>
            <person name="Sreedasyam A."/>
            <person name="Shu S."/>
            <person name="Feldman M."/>
            <person name="Wu J."/>
            <person name="Yu Y."/>
            <person name="Chen C."/>
            <person name="Johnson J."/>
            <person name="Rokhsar D."/>
            <person name="Baxter I."/>
            <person name="Schmutz J."/>
            <person name="Brutnell T."/>
            <person name="Kellogg E."/>
        </authorList>
    </citation>
    <scope>NUCLEOTIDE SEQUENCE [LARGE SCALE GENOMIC DNA]</scope>
</reference>
<name>A0A4U6W808_SETVI</name>
<evidence type="ECO:0000313" key="3">
    <source>
        <dbReference type="Proteomes" id="UP000298652"/>
    </source>
</evidence>
<proteinExistence type="predicted"/>
<evidence type="ECO:0000313" key="2">
    <source>
        <dbReference type="EMBL" id="TKW36959.1"/>
    </source>
</evidence>
<organism evidence="2 3">
    <name type="scientific">Setaria viridis</name>
    <name type="common">Green bristlegrass</name>
    <name type="synonym">Setaria italica subsp. viridis</name>
    <dbReference type="NCBI Taxonomy" id="4556"/>
    <lineage>
        <taxon>Eukaryota</taxon>
        <taxon>Viridiplantae</taxon>
        <taxon>Streptophyta</taxon>
        <taxon>Embryophyta</taxon>
        <taxon>Tracheophyta</taxon>
        <taxon>Spermatophyta</taxon>
        <taxon>Magnoliopsida</taxon>
        <taxon>Liliopsida</taxon>
        <taxon>Poales</taxon>
        <taxon>Poaceae</taxon>
        <taxon>PACMAD clade</taxon>
        <taxon>Panicoideae</taxon>
        <taxon>Panicodae</taxon>
        <taxon>Paniceae</taxon>
        <taxon>Cenchrinae</taxon>
        <taxon>Setaria</taxon>
    </lineage>
</organism>
<dbReference type="Proteomes" id="UP000298652">
    <property type="component" value="Chromosome 1"/>
</dbReference>
<evidence type="ECO:0000256" key="1">
    <source>
        <dbReference type="SAM" id="MobiDB-lite"/>
    </source>
</evidence>
<dbReference type="Gramene" id="TKW36959">
    <property type="protein sequence ID" value="TKW36959"/>
    <property type="gene ID" value="SEVIR_1G015650v2"/>
</dbReference>
<dbReference type="AlphaFoldDB" id="A0A4U6W808"/>
<gene>
    <name evidence="2" type="ORF">SEVIR_1G015650v2</name>
</gene>
<protein>
    <submittedName>
        <fullName evidence="2">Uncharacterized protein</fullName>
    </submittedName>
</protein>
<keyword evidence="3" id="KW-1185">Reference proteome</keyword>
<accession>A0A4U6W808</accession>
<feature type="region of interest" description="Disordered" evidence="1">
    <location>
        <begin position="1"/>
        <end position="37"/>
    </location>
</feature>